<keyword evidence="11" id="KW-1185">Reference proteome</keyword>
<evidence type="ECO:0000313" key="11">
    <source>
        <dbReference type="Proteomes" id="UP000694257"/>
    </source>
</evidence>
<organism evidence="10 11">
    <name type="scientific">Nocardia iowensis</name>
    <dbReference type="NCBI Taxonomy" id="204891"/>
    <lineage>
        <taxon>Bacteria</taxon>
        <taxon>Bacillati</taxon>
        <taxon>Actinomycetota</taxon>
        <taxon>Actinomycetes</taxon>
        <taxon>Mycobacteriales</taxon>
        <taxon>Nocardiaceae</taxon>
        <taxon>Nocardia</taxon>
    </lineage>
</organism>
<evidence type="ECO:0000259" key="8">
    <source>
        <dbReference type="Pfam" id="PF01077"/>
    </source>
</evidence>
<reference evidence="10 11" key="1">
    <citation type="submission" date="2021-07" db="EMBL/GenBank/DDBJ databases">
        <title>Whole Genome Sequence of Nocardia Iowensis.</title>
        <authorList>
            <person name="Lamm A."/>
            <person name="Collins-Fairclough A.M."/>
            <person name="Bunk B."/>
            <person name="Sproer C."/>
        </authorList>
    </citation>
    <scope>NUCLEOTIDE SEQUENCE [LARGE SCALE GENOMIC DNA]</scope>
    <source>
        <strain evidence="10 11">NRRL 5646</strain>
    </source>
</reference>
<keyword evidence="5" id="KW-0349">Heme</keyword>
<dbReference type="InterPro" id="IPR006066">
    <property type="entry name" value="NO2/SO3_Rdtase_FeS/sirohaem_BS"/>
</dbReference>
<feature type="domain" description="Nitrite/sulphite reductase 4Fe-4S" evidence="8">
    <location>
        <begin position="406"/>
        <end position="543"/>
    </location>
</feature>
<feature type="domain" description="Nitrite/sulphite reductase 4Fe-4S" evidence="8">
    <location>
        <begin position="155"/>
        <end position="307"/>
    </location>
</feature>
<evidence type="ECO:0000259" key="9">
    <source>
        <dbReference type="Pfam" id="PF03460"/>
    </source>
</evidence>
<dbReference type="EMBL" id="CP078145">
    <property type="protein sequence ID" value="QXN95440.1"/>
    <property type="molecule type" value="Genomic_DNA"/>
</dbReference>
<feature type="domain" description="Nitrite/Sulfite reductase ferredoxin-like" evidence="9">
    <location>
        <begin position="332"/>
        <end position="393"/>
    </location>
</feature>
<evidence type="ECO:0000256" key="5">
    <source>
        <dbReference type="ARBA" id="ARBA00022617"/>
    </source>
</evidence>
<dbReference type="InterPro" id="IPR005117">
    <property type="entry name" value="NiRdtase/SiRdtase_haem-b_fer"/>
</dbReference>
<keyword evidence="4" id="KW-0004">4Fe-4S</keyword>
<dbReference type="Pfam" id="PF01077">
    <property type="entry name" value="NIR_SIR"/>
    <property type="match status" value="2"/>
</dbReference>
<dbReference type="PANTHER" id="PTHR32439:SF0">
    <property type="entry name" value="FERREDOXIN--NITRITE REDUCTASE, CHLOROPLASTIC"/>
    <property type="match status" value="1"/>
</dbReference>
<evidence type="ECO:0000256" key="6">
    <source>
        <dbReference type="ARBA" id="ARBA00023002"/>
    </source>
</evidence>
<evidence type="ECO:0000256" key="3">
    <source>
        <dbReference type="ARBA" id="ARBA00010429"/>
    </source>
</evidence>
<keyword evidence="6" id="KW-0560">Oxidoreductase</keyword>
<dbReference type="InterPro" id="IPR051329">
    <property type="entry name" value="NIR_SIR_4Fe-4S"/>
</dbReference>
<protein>
    <submittedName>
        <fullName evidence="10">Nitrite/sulfite reductase</fullName>
    </submittedName>
</protein>
<accession>A0ABX8S0F4</accession>
<dbReference type="PROSITE" id="PS00365">
    <property type="entry name" value="NIR_SIR"/>
    <property type="match status" value="1"/>
</dbReference>
<keyword evidence="5" id="KW-0479">Metal-binding</keyword>
<keyword evidence="4" id="KW-0411">Iron-sulfur</keyword>
<keyword evidence="5" id="KW-0408">Iron</keyword>
<comment type="similarity">
    <text evidence="3">Belongs to the nitrite and sulfite reductase 4Fe-4S domain family.</text>
</comment>
<evidence type="ECO:0000256" key="7">
    <source>
        <dbReference type="SAM" id="MobiDB-lite"/>
    </source>
</evidence>
<dbReference type="PANTHER" id="PTHR32439">
    <property type="entry name" value="FERREDOXIN--NITRITE REDUCTASE, CHLOROPLASTIC"/>
    <property type="match status" value="1"/>
</dbReference>
<evidence type="ECO:0000256" key="1">
    <source>
        <dbReference type="ARBA" id="ARBA00001966"/>
    </source>
</evidence>
<comment type="cofactor">
    <cofactor evidence="1">
        <name>[4Fe-4S] cluster</name>
        <dbReference type="ChEBI" id="CHEBI:49883"/>
    </cofactor>
</comment>
<comment type="function">
    <text evidence="2">Catalyzes the reduction of sulfite to sulfide, a step in the biosynthesis of sulfur-containing amino acids and cofactors.</text>
</comment>
<gene>
    <name evidence="10" type="ORF">KV110_10050</name>
</gene>
<feature type="domain" description="Nitrite/Sulfite reductase ferredoxin-like" evidence="9">
    <location>
        <begin position="86"/>
        <end position="146"/>
    </location>
</feature>
<evidence type="ECO:0000313" key="10">
    <source>
        <dbReference type="EMBL" id="QXN95440.1"/>
    </source>
</evidence>
<proteinExistence type="inferred from homology"/>
<dbReference type="Pfam" id="PF03460">
    <property type="entry name" value="NIR_SIR_ferr"/>
    <property type="match status" value="2"/>
</dbReference>
<dbReference type="InterPro" id="IPR006067">
    <property type="entry name" value="NO2/SO3_Rdtase_4Fe4S_dom"/>
</dbReference>
<feature type="region of interest" description="Disordered" evidence="7">
    <location>
        <begin position="1"/>
        <end position="30"/>
    </location>
</feature>
<evidence type="ECO:0000256" key="2">
    <source>
        <dbReference type="ARBA" id="ARBA00003247"/>
    </source>
</evidence>
<name>A0ABX8S0F4_NOCIO</name>
<evidence type="ECO:0000256" key="4">
    <source>
        <dbReference type="ARBA" id="ARBA00022485"/>
    </source>
</evidence>
<sequence>MRRKAEGQWALGYREPLNPNEQSKKDDNPLNVRARIENIYSKQGFDSIDKGDLRGRFRWWGLYTQREQGYDGSWTGDENIDLLEAKYFMMRIRCDAGALNVEQLRTLGQISTEFGRDTADLSDRENVQYHWIEVENVPEIWQRIEAVGLKTTEACGDCPRVVLGSPLAGESLNEIIDPTPAIDEIVRRYIGKKEYSNLPRKFKTAISGQQDVVHEINDVAFVGVNHPEHGPGLDLWVGGGLSTNPMLAQRVGAWVPLDEVPDVWEAVVSLYRDYGYRRLRTKARLKFLVKDWGIEKFREVLEEKYLKRRLIDGPAPEQPTKPIDHVGVQKLKNGLNAVGFSPIAGRVSGTILTKVADAVERIGSDRIRFTPYQKLIVLDVADDKVDALIDELEPLGLQARPSLWRRNLMACSGIEFCKLSFAETRKRSQVLVPELEERLADLNALLDVPVTININGCPNSCARSQIADIGFKGQLVDDGNGNHVEGFQVHLGGSLGFDSAFGRKLRQHKVTSDELGDYIERVVRNFIKHREDGERFAQWAVRADEADLK</sequence>
<dbReference type="Proteomes" id="UP000694257">
    <property type="component" value="Chromosome"/>
</dbReference>